<evidence type="ECO:0000313" key="5">
    <source>
        <dbReference type="Proteomes" id="UP000192934"/>
    </source>
</evidence>
<feature type="coiled-coil region" evidence="1">
    <location>
        <begin position="28"/>
        <end position="55"/>
    </location>
</feature>
<gene>
    <name evidence="4" type="ORF">SAMN06295910_1766</name>
</gene>
<evidence type="ECO:0000256" key="1">
    <source>
        <dbReference type="SAM" id="Coils"/>
    </source>
</evidence>
<dbReference type="Pfam" id="PF07396">
    <property type="entry name" value="Porin_O_P"/>
    <property type="match status" value="1"/>
</dbReference>
<evidence type="ECO:0000256" key="3">
    <source>
        <dbReference type="SAM" id="SignalP"/>
    </source>
</evidence>
<organism evidence="4 5">
    <name type="scientific">Allosphingosinicella indica</name>
    <dbReference type="NCBI Taxonomy" id="941907"/>
    <lineage>
        <taxon>Bacteria</taxon>
        <taxon>Pseudomonadati</taxon>
        <taxon>Pseudomonadota</taxon>
        <taxon>Alphaproteobacteria</taxon>
        <taxon>Sphingomonadales</taxon>
        <taxon>Sphingomonadaceae</taxon>
        <taxon>Allosphingosinicella</taxon>
    </lineage>
</organism>
<feature type="compositionally biased region" description="Low complexity" evidence="2">
    <location>
        <begin position="55"/>
        <end position="75"/>
    </location>
</feature>
<dbReference type="STRING" id="941907.SAMN06295910_1766"/>
<dbReference type="Proteomes" id="UP000192934">
    <property type="component" value="Chromosome I"/>
</dbReference>
<dbReference type="InterPro" id="IPR023614">
    <property type="entry name" value="Porin_dom_sf"/>
</dbReference>
<dbReference type="InterPro" id="IPR010870">
    <property type="entry name" value="Porin_O/P"/>
</dbReference>
<evidence type="ECO:0000256" key="2">
    <source>
        <dbReference type="SAM" id="MobiDB-lite"/>
    </source>
</evidence>
<dbReference type="Gene3D" id="2.40.160.10">
    <property type="entry name" value="Porin"/>
    <property type="match status" value="1"/>
</dbReference>
<dbReference type="EMBL" id="LT840185">
    <property type="protein sequence ID" value="SMF69732.1"/>
    <property type="molecule type" value="Genomic_DNA"/>
</dbReference>
<protein>
    <submittedName>
        <fullName evidence="4">Phosphate-selective porin OprO and OprP</fullName>
    </submittedName>
</protein>
<keyword evidence="1" id="KW-0175">Coiled coil</keyword>
<reference evidence="5" key="1">
    <citation type="submission" date="2017-04" db="EMBL/GenBank/DDBJ databases">
        <authorList>
            <person name="Varghese N."/>
            <person name="Submissions S."/>
        </authorList>
    </citation>
    <scope>NUCLEOTIDE SEQUENCE [LARGE SCALE GENOMIC DNA]</scope>
    <source>
        <strain evidence="5">Dd16</strain>
    </source>
</reference>
<feature type="chain" id="PRO_5012055685" evidence="3">
    <location>
        <begin position="23"/>
        <end position="452"/>
    </location>
</feature>
<keyword evidence="3" id="KW-0732">Signal</keyword>
<keyword evidence="5" id="KW-1185">Reference proteome</keyword>
<evidence type="ECO:0000313" key="4">
    <source>
        <dbReference type="EMBL" id="SMF69732.1"/>
    </source>
</evidence>
<accession>A0A1X7GI22</accession>
<sequence>MTIRPVLLLSASLLAMATPAHAQEAASPEAMRAEIDALKAQLRALEARLDSVAQQQAAAPAPAPTEVAAAAPTPTKAEKATEVTWKGGPELTHPDGWRFKVRGRLQIDAGTVSSPRSFSDTGLGFSNEIRRVRLGAEGDIPGGFGYRVEAEFADNEVEMTDAYLTYGKGPFGVTLGQHNNFQSLDELTSDLFTSFMERAAFTDAFNFERRVGLSAGYRQGAFMANVGVFTDDISALTDDGNNSRSIDARAVWMPKFGDTQLHFGASGHLRDFGDLPGARYRQRPFIHSTDVRFIDTGALGATGEKDYGLELAAVHGPFHFAGETHWLQSELPGAADPTFFGGYAEAGWFITGESRGFKNGAWDRTKPLRSVADGGMGALQVNLRYDYLDLIDAGIVGGKQNGYLASLIWTPIAYMRLGLNYGHLVYDQARALPDGRRDYSVDSFGVRAEIDF</sequence>
<dbReference type="SUPFAM" id="SSF56935">
    <property type="entry name" value="Porins"/>
    <property type="match status" value="1"/>
</dbReference>
<dbReference type="OrthoDB" id="9807854at2"/>
<proteinExistence type="predicted"/>
<feature type="signal peptide" evidence="3">
    <location>
        <begin position="1"/>
        <end position="22"/>
    </location>
</feature>
<dbReference type="AlphaFoldDB" id="A0A1X7GI22"/>
<dbReference type="RefSeq" id="WP_085218435.1">
    <property type="nucleotide sequence ID" value="NZ_LT840185.1"/>
</dbReference>
<feature type="region of interest" description="Disordered" evidence="2">
    <location>
        <begin position="55"/>
        <end position="89"/>
    </location>
</feature>
<name>A0A1X7GI22_9SPHN</name>